<accession>A0A0F8ZND4</accession>
<dbReference type="EMBL" id="LAZR01050374">
    <property type="protein sequence ID" value="KKK87500.1"/>
    <property type="molecule type" value="Genomic_DNA"/>
</dbReference>
<name>A0A0F8ZND4_9ZZZZ</name>
<gene>
    <name evidence="2" type="ORF">LCGC14_2752630</name>
</gene>
<proteinExistence type="predicted"/>
<reference evidence="2" key="1">
    <citation type="journal article" date="2015" name="Nature">
        <title>Complex archaea that bridge the gap between prokaryotes and eukaryotes.</title>
        <authorList>
            <person name="Spang A."/>
            <person name="Saw J.H."/>
            <person name="Jorgensen S.L."/>
            <person name="Zaremba-Niedzwiedzka K."/>
            <person name="Martijn J."/>
            <person name="Lind A.E."/>
            <person name="van Eijk R."/>
            <person name="Schleper C."/>
            <person name="Guy L."/>
            <person name="Ettema T.J."/>
        </authorList>
    </citation>
    <scope>NUCLEOTIDE SEQUENCE</scope>
</reference>
<feature type="compositionally biased region" description="Basic and acidic residues" evidence="1">
    <location>
        <begin position="1"/>
        <end position="13"/>
    </location>
</feature>
<organism evidence="2">
    <name type="scientific">marine sediment metagenome</name>
    <dbReference type="NCBI Taxonomy" id="412755"/>
    <lineage>
        <taxon>unclassified sequences</taxon>
        <taxon>metagenomes</taxon>
        <taxon>ecological metagenomes</taxon>
    </lineage>
</organism>
<evidence type="ECO:0000313" key="2">
    <source>
        <dbReference type="EMBL" id="KKK87500.1"/>
    </source>
</evidence>
<feature type="region of interest" description="Disordered" evidence="1">
    <location>
        <begin position="1"/>
        <end position="49"/>
    </location>
</feature>
<evidence type="ECO:0000256" key="1">
    <source>
        <dbReference type="SAM" id="MobiDB-lite"/>
    </source>
</evidence>
<feature type="compositionally biased region" description="Basic and acidic residues" evidence="1">
    <location>
        <begin position="21"/>
        <end position="32"/>
    </location>
</feature>
<comment type="caution">
    <text evidence="2">The sequence shown here is derived from an EMBL/GenBank/DDBJ whole genome shotgun (WGS) entry which is preliminary data.</text>
</comment>
<sequence length="123" mass="14143">MRKRPDWLSETKAQRAQRIGKSGEKKALDRLRAKPVARSGAGRTKGDGRKFCGEHELHIEHKTTEAASFSITRRIRDKLLGDAGARRLPLLSTTFIHHRKKDETWVTMPLWVFNTLINEEIDL</sequence>
<dbReference type="AlphaFoldDB" id="A0A0F8ZND4"/>
<protein>
    <submittedName>
        <fullName evidence="2">Uncharacterized protein</fullName>
    </submittedName>
</protein>